<name>A0A7R8HDB2_LEPSM</name>
<proteinExistence type="predicted"/>
<dbReference type="AlphaFoldDB" id="A0A7R8HDB2"/>
<protein>
    <submittedName>
        <fullName evidence="1">(salmon louse) hypothetical protein</fullName>
    </submittedName>
</protein>
<organism evidence="1 2">
    <name type="scientific">Lepeophtheirus salmonis</name>
    <name type="common">Salmon louse</name>
    <name type="synonym">Caligus salmonis</name>
    <dbReference type="NCBI Taxonomy" id="72036"/>
    <lineage>
        <taxon>Eukaryota</taxon>
        <taxon>Metazoa</taxon>
        <taxon>Ecdysozoa</taxon>
        <taxon>Arthropoda</taxon>
        <taxon>Crustacea</taxon>
        <taxon>Multicrustacea</taxon>
        <taxon>Hexanauplia</taxon>
        <taxon>Copepoda</taxon>
        <taxon>Siphonostomatoida</taxon>
        <taxon>Caligidae</taxon>
        <taxon>Lepeophtheirus</taxon>
    </lineage>
</organism>
<evidence type="ECO:0000313" key="1">
    <source>
        <dbReference type="EMBL" id="CAF3019878.1"/>
    </source>
</evidence>
<evidence type="ECO:0000313" key="2">
    <source>
        <dbReference type="Proteomes" id="UP000675881"/>
    </source>
</evidence>
<accession>A0A7R8HDB2</accession>
<dbReference type="Proteomes" id="UP000675881">
    <property type="component" value="Chromosome 8"/>
</dbReference>
<reference evidence="1" key="1">
    <citation type="submission" date="2021-02" db="EMBL/GenBank/DDBJ databases">
        <authorList>
            <person name="Bekaert M."/>
        </authorList>
    </citation>
    <scope>NUCLEOTIDE SEQUENCE</scope>
    <source>
        <strain evidence="1">IoA-00</strain>
    </source>
</reference>
<sequence>MSRPVEALSYGLSSCEDSSLRLTLRRLLSQVHTESSMEDIESLVKDNLPFAVSRYSEYEKVFADCLVALSRLNALLQRIDEHLTNSKEADSMFSMELFFAKLARTIIEADDPRTLTNTPSRCWYNIGDKPSIMTFVEASDKLEELSVKRKLERAVDLMAELNVLL</sequence>
<dbReference type="EMBL" id="HG994587">
    <property type="protein sequence ID" value="CAF3019878.1"/>
    <property type="molecule type" value="Genomic_DNA"/>
</dbReference>
<gene>
    <name evidence="1" type="ORF">LSAA_14439</name>
</gene>
<keyword evidence="2" id="KW-1185">Reference proteome</keyword>